<reference evidence="3 4" key="1">
    <citation type="submission" date="2009-06" db="EMBL/GenBank/DDBJ databases">
        <title>Complete sequence of Desulfovibrio salexigens DSM 2638.</title>
        <authorList>
            <consortium name="US DOE Joint Genome Institute"/>
            <person name="Lucas S."/>
            <person name="Copeland A."/>
            <person name="Lapidus A."/>
            <person name="Glavina del Rio T."/>
            <person name="Tice H."/>
            <person name="Bruce D."/>
            <person name="Goodwin L."/>
            <person name="Pitluck S."/>
            <person name="Munk A.C."/>
            <person name="Brettin T."/>
            <person name="Detter J.C."/>
            <person name="Han C."/>
            <person name="Tapia R."/>
            <person name="Larimer F."/>
            <person name="Land M."/>
            <person name="Hauser L."/>
            <person name="Kyrpides N."/>
            <person name="Anderson I."/>
            <person name="Wall J.D."/>
            <person name="Arkin A.P."/>
            <person name="Dehal P."/>
            <person name="Chivian D."/>
            <person name="Giles B."/>
            <person name="Hazen T.C."/>
        </authorList>
    </citation>
    <scope>NUCLEOTIDE SEQUENCE [LARGE SCALE GENOMIC DNA]</scope>
    <source>
        <strain evidence="4">ATCC 14822 / DSM 2638 / NCIMB 8403 / VKM B-1763</strain>
    </source>
</reference>
<evidence type="ECO:0000256" key="2">
    <source>
        <dbReference type="SAM" id="MobiDB-lite"/>
    </source>
</evidence>
<keyword evidence="4" id="KW-1185">Reference proteome</keyword>
<evidence type="ECO:0000256" key="1">
    <source>
        <dbReference type="SAM" id="Coils"/>
    </source>
</evidence>
<organism evidence="3 4">
    <name type="scientific">Maridesulfovibrio salexigens (strain ATCC 14822 / DSM 2638 / NCIMB 8403 / VKM B-1763)</name>
    <name type="common">Desulfovibrio salexigens</name>
    <dbReference type="NCBI Taxonomy" id="526222"/>
    <lineage>
        <taxon>Bacteria</taxon>
        <taxon>Pseudomonadati</taxon>
        <taxon>Thermodesulfobacteriota</taxon>
        <taxon>Desulfovibrionia</taxon>
        <taxon>Desulfovibrionales</taxon>
        <taxon>Desulfovibrionaceae</taxon>
        <taxon>Maridesulfovibrio</taxon>
    </lineage>
</organism>
<dbReference type="HOGENOM" id="CLU_127554_0_0_7"/>
<keyword evidence="1" id="KW-0175">Coiled coil</keyword>
<dbReference type="STRING" id="526222.Desal_2716"/>
<dbReference type="RefSeq" id="WP_015852586.1">
    <property type="nucleotide sequence ID" value="NC_012881.1"/>
</dbReference>
<gene>
    <name evidence="3" type="ordered locus">Desal_2716</name>
</gene>
<dbReference type="KEGG" id="dsa:Desal_2716"/>
<feature type="compositionally biased region" description="Basic residues" evidence="2">
    <location>
        <begin position="137"/>
        <end position="153"/>
    </location>
</feature>
<accession>C6BZD3</accession>
<proteinExistence type="predicted"/>
<dbReference type="OrthoDB" id="5458493at2"/>
<name>C6BZD3_MARSD</name>
<evidence type="ECO:0000313" key="3">
    <source>
        <dbReference type="EMBL" id="ACS80770.1"/>
    </source>
</evidence>
<dbReference type="AlphaFoldDB" id="C6BZD3"/>
<protein>
    <submittedName>
        <fullName evidence="3">Uncharacterized protein</fullName>
    </submittedName>
</protein>
<dbReference type="eggNOG" id="ENOG5034BZW">
    <property type="taxonomic scope" value="Bacteria"/>
</dbReference>
<sequence length="175" mass="19788">MKKQTAAAVTNAINDKSEEARKDALFEIRSLKKDLAQLEKELSSKKSEIEDPAFDLVHSAFEIFRHTQVMAENRKLTVQIDESLEKASFKDYLDSKGARVLKKPEGWHWISPQGEMHYLGESNETQAAAEKLESLITKRKKPTAKKAAPKKAAPKKETAPKEEPKQEDKKAAEKK</sequence>
<feature type="coiled-coil region" evidence="1">
    <location>
        <begin position="21"/>
        <end position="48"/>
    </location>
</feature>
<feature type="compositionally biased region" description="Basic and acidic residues" evidence="2">
    <location>
        <begin position="154"/>
        <end position="175"/>
    </location>
</feature>
<feature type="region of interest" description="Disordered" evidence="2">
    <location>
        <begin position="135"/>
        <end position="175"/>
    </location>
</feature>
<dbReference type="EMBL" id="CP001649">
    <property type="protein sequence ID" value="ACS80770.1"/>
    <property type="molecule type" value="Genomic_DNA"/>
</dbReference>
<dbReference type="Proteomes" id="UP000002601">
    <property type="component" value="Chromosome"/>
</dbReference>
<evidence type="ECO:0000313" key="4">
    <source>
        <dbReference type="Proteomes" id="UP000002601"/>
    </source>
</evidence>